<dbReference type="CDD" id="cd00093">
    <property type="entry name" value="HTH_XRE"/>
    <property type="match status" value="1"/>
</dbReference>
<dbReference type="InterPro" id="IPR010982">
    <property type="entry name" value="Lambda_DNA-bd_dom_sf"/>
</dbReference>
<sequence>MVKNPASDMVLAMDYIRECLARNLVMRRTFLHLSQEGLADRAGLSPGFIANLERGKSWVSPSSLEKLSRALDTEPWKLLQDPQADQKGYSKEELSMLWDRAKSEFFNGL</sequence>
<dbReference type="InterPro" id="IPR001387">
    <property type="entry name" value="Cro/C1-type_HTH"/>
</dbReference>
<dbReference type="AlphaFoldDB" id="A0A644TWU9"/>
<dbReference type="SMART" id="SM00530">
    <property type="entry name" value="HTH_XRE"/>
    <property type="match status" value="1"/>
</dbReference>
<dbReference type="SUPFAM" id="SSF47413">
    <property type="entry name" value="lambda repressor-like DNA-binding domains"/>
    <property type="match status" value="1"/>
</dbReference>
<accession>A0A644TWU9</accession>
<evidence type="ECO:0000313" key="2">
    <source>
        <dbReference type="EMBL" id="MPL70907.1"/>
    </source>
</evidence>
<gene>
    <name evidence="2" type="ORF">SDC9_16669</name>
</gene>
<dbReference type="Gene3D" id="1.10.260.40">
    <property type="entry name" value="lambda repressor-like DNA-binding domains"/>
    <property type="match status" value="1"/>
</dbReference>
<evidence type="ECO:0000259" key="1">
    <source>
        <dbReference type="PROSITE" id="PS50943"/>
    </source>
</evidence>
<comment type="caution">
    <text evidence="2">The sequence shown here is derived from an EMBL/GenBank/DDBJ whole genome shotgun (WGS) entry which is preliminary data.</text>
</comment>
<dbReference type="Pfam" id="PF01381">
    <property type="entry name" value="HTH_3"/>
    <property type="match status" value="1"/>
</dbReference>
<reference evidence="2" key="1">
    <citation type="submission" date="2019-08" db="EMBL/GenBank/DDBJ databases">
        <authorList>
            <person name="Kucharzyk K."/>
            <person name="Murdoch R.W."/>
            <person name="Higgins S."/>
            <person name="Loffler F."/>
        </authorList>
    </citation>
    <scope>NUCLEOTIDE SEQUENCE</scope>
</reference>
<dbReference type="GO" id="GO:0003677">
    <property type="term" value="F:DNA binding"/>
    <property type="evidence" value="ECO:0007669"/>
    <property type="project" value="InterPro"/>
</dbReference>
<dbReference type="PROSITE" id="PS50943">
    <property type="entry name" value="HTH_CROC1"/>
    <property type="match status" value="1"/>
</dbReference>
<protein>
    <recommendedName>
        <fullName evidence="1">HTH cro/C1-type domain-containing protein</fullName>
    </recommendedName>
</protein>
<proteinExistence type="predicted"/>
<dbReference type="EMBL" id="VSSQ01000055">
    <property type="protein sequence ID" value="MPL70907.1"/>
    <property type="molecule type" value="Genomic_DNA"/>
</dbReference>
<name>A0A644TWU9_9ZZZZ</name>
<organism evidence="2">
    <name type="scientific">bioreactor metagenome</name>
    <dbReference type="NCBI Taxonomy" id="1076179"/>
    <lineage>
        <taxon>unclassified sequences</taxon>
        <taxon>metagenomes</taxon>
        <taxon>ecological metagenomes</taxon>
    </lineage>
</organism>
<feature type="domain" description="HTH cro/C1-type" evidence="1">
    <location>
        <begin position="24"/>
        <end position="79"/>
    </location>
</feature>